<dbReference type="HAMAP" id="MF_03229">
    <property type="entry name" value="FITM1"/>
    <property type="match status" value="1"/>
</dbReference>
<dbReference type="AlphaFoldDB" id="A0A6P7KJU2"/>
<dbReference type="GO" id="GO:0140042">
    <property type="term" value="P:lipid droplet formation"/>
    <property type="evidence" value="ECO:0007669"/>
    <property type="project" value="UniProtKB-UniRule"/>
</dbReference>
<dbReference type="GO" id="GO:0008654">
    <property type="term" value="P:phospholipid biosynthetic process"/>
    <property type="evidence" value="ECO:0007669"/>
    <property type="project" value="InterPro"/>
</dbReference>
<dbReference type="PANTHER" id="PTHR23129:SF3">
    <property type="entry name" value="FAT STORAGE-INDUCING TRANSMEMBRANE PROTEIN 1"/>
    <property type="match status" value="1"/>
</dbReference>
<reference evidence="9" key="1">
    <citation type="submission" date="2025-08" db="UniProtKB">
        <authorList>
            <consortium name="RefSeq"/>
        </authorList>
    </citation>
    <scope>IDENTIFICATION</scope>
</reference>
<comment type="function">
    <text evidence="6">May play a role in the formation of lipid droplets (LDs), which are storage organelles at the center of lipid and energy homeostasis. May directly bind to diacylglycerol (DAGs) and triacylglycerol.</text>
</comment>
<dbReference type="CTD" id="161247"/>
<evidence type="ECO:0000256" key="7">
    <source>
        <dbReference type="SAM" id="Phobius"/>
    </source>
</evidence>
<dbReference type="GO" id="GO:0005789">
    <property type="term" value="C:endoplasmic reticulum membrane"/>
    <property type="evidence" value="ECO:0007669"/>
    <property type="project" value="UniProtKB-SubCell"/>
</dbReference>
<dbReference type="InParanoid" id="A0A6P7KJU2"/>
<evidence type="ECO:0000313" key="8">
    <source>
        <dbReference type="Proteomes" id="UP000515145"/>
    </source>
</evidence>
<dbReference type="PANTHER" id="PTHR23129">
    <property type="entry name" value="ACYL-COENZYME A DIPHOSPHATASE FITM2"/>
    <property type="match status" value="1"/>
</dbReference>
<comment type="caution">
    <text evidence="6">Lacks conserved residue(s) required for the propagation of feature annotation.</text>
</comment>
<dbReference type="GeneID" id="114453100"/>
<evidence type="ECO:0000256" key="5">
    <source>
        <dbReference type="ARBA" id="ARBA00023136"/>
    </source>
</evidence>
<evidence type="ECO:0000313" key="9">
    <source>
        <dbReference type="RefSeq" id="XP_028288567.1"/>
    </source>
</evidence>
<keyword evidence="5 6" id="KW-0472">Membrane</keyword>
<dbReference type="InterPro" id="IPR019388">
    <property type="entry name" value="FIT"/>
</dbReference>
<feature type="transmembrane region" description="Helical" evidence="7">
    <location>
        <begin position="103"/>
        <end position="122"/>
    </location>
</feature>
<evidence type="ECO:0000256" key="1">
    <source>
        <dbReference type="ARBA" id="ARBA00004477"/>
    </source>
</evidence>
<evidence type="ECO:0000256" key="4">
    <source>
        <dbReference type="ARBA" id="ARBA00022989"/>
    </source>
</evidence>
<dbReference type="RefSeq" id="XP_028288567.1">
    <property type="nucleotide sequence ID" value="XM_028432766.1"/>
</dbReference>
<dbReference type="Pfam" id="PF10261">
    <property type="entry name" value="FIT"/>
    <property type="match status" value="1"/>
</dbReference>
<gene>
    <name evidence="9" type="primary">fitm1</name>
    <name evidence="6" type="synonym">FIT1</name>
    <name evidence="6" type="synonym">FITM1</name>
</gene>
<dbReference type="InterPro" id="IPR046401">
    <property type="entry name" value="FITM1/2"/>
</dbReference>
<accession>A0A6P7KJU2</accession>
<sequence length="320" mass="36088">MDVKTPKSSSNGFTTEITLEKLHKMAAELILPGRFILRLLTAALEVVTNLLARVFGSTLVRRHFHLLLSGLVLFGPVLSFWVSKYNIFANSHHYLYRKFLKSTWGWTCIFAGSFILLLSLSARHSFSISLRHLSRIGIAGLLWWVCQRLLTFLEDAAGTCYEPMATAQDLQASATPLQPLLLLHEDQTKASCLKANMLWRGYEVSQDVLILCLCCLLLVEEMSVFGHHLSPGKPQQRSPGAPLRFIFLLCVVLLALWMFLLLCLLANFPKWPSQQLGGALGYLGWRGLYQGWYRLRPRWGCPGLPGEGIFTTTNTDKHPQ</sequence>
<proteinExistence type="inferred from homology"/>
<evidence type="ECO:0000256" key="3">
    <source>
        <dbReference type="ARBA" id="ARBA00022824"/>
    </source>
</evidence>
<evidence type="ECO:0000256" key="2">
    <source>
        <dbReference type="ARBA" id="ARBA00022692"/>
    </source>
</evidence>
<dbReference type="InterPro" id="IPR046402">
    <property type="entry name" value="FIT1"/>
</dbReference>
<comment type="similarity">
    <text evidence="6">Belongs to the FIT family. FIT1 subfamily.</text>
</comment>
<name>A0A6P7KJU2_9TELE</name>
<feature type="transmembrane region" description="Helical" evidence="7">
    <location>
        <begin position="208"/>
        <end position="225"/>
    </location>
</feature>
<dbReference type="HAMAP" id="MF_03230">
    <property type="entry name" value="FITM2"/>
    <property type="match status" value="1"/>
</dbReference>
<keyword evidence="2 6" id="KW-0812">Transmembrane</keyword>
<keyword evidence="3 6" id="KW-0256">Endoplasmic reticulum</keyword>
<evidence type="ECO:0000256" key="6">
    <source>
        <dbReference type="HAMAP-Rule" id="MF_03229"/>
    </source>
</evidence>
<dbReference type="Proteomes" id="UP000515145">
    <property type="component" value="Chromosome 20"/>
</dbReference>
<dbReference type="OrthoDB" id="5579088at2759"/>
<protein>
    <recommendedName>
        <fullName evidence="6">Fat storage-inducing transmembrane protein 1 homolog</fullName>
    </recommendedName>
    <alternativeName>
        <fullName evidence="6">FITM1-like protein</fullName>
    </alternativeName>
    <alternativeName>
        <fullName evidence="6">Fat-inducing protein 1</fullName>
    </alternativeName>
</protein>
<organism evidence="8 9">
    <name type="scientific">Parambassis ranga</name>
    <name type="common">Indian glassy fish</name>
    <dbReference type="NCBI Taxonomy" id="210632"/>
    <lineage>
        <taxon>Eukaryota</taxon>
        <taxon>Metazoa</taxon>
        <taxon>Chordata</taxon>
        <taxon>Craniata</taxon>
        <taxon>Vertebrata</taxon>
        <taxon>Euteleostomi</taxon>
        <taxon>Actinopterygii</taxon>
        <taxon>Neopterygii</taxon>
        <taxon>Teleostei</taxon>
        <taxon>Neoteleostei</taxon>
        <taxon>Acanthomorphata</taxon>
        <taxon>Ovalentaria</taxon>
        <taxon>Ambassidae</taxon>
        <taxon>Parambassis</taxon>
    </lineage>
</organism>
<feature type="transmembrane region" description="Helical" evidence="7">
    <location>
        <begin position="245"/>
        <end position="266"/>
    </location>
</feature>
<keyword evidence="4 6" id="KW-1133">Transmembrane helix</keyword>
<feature type="transmembrane region" description="Helical" evidence="7">
    <location>
        <begin position="35"/>
        <end position="52"/>
    </location>
</feature>
<comment type="subcellular location">
    <subcellularLocation>
        <location evidence="1 6">Endoplasmic reticulum membrane</location>
        <topology evidence="1 6">Multi-pass membrane protein</topology>
    </subcellularLocation>
</comment>
<dbReference type="GO" id="GO:0010945">
    <property type="term" value="F:coenzyme A diphosphatase activity"/>
    <property type="evidence" value="ECO:0007669"/>
    <property type="project" value="InterPro"/>
</dbReference>
<keyword evidence="8" id="KW-1185">Reference proteome</keyword>
<feature type="transmembrane region" description="Helical" evidence="7">
    <location>
        <begin position="64"/>
        <end position="83"/>
    </location>
</feature>